<dbReference type="SUPFAM" id="SSF55811">
    <property type="entry name" value="Nudix"/>
    <property type="match status" value="1"/>
</dbReference>
<dbReference type="Gene3D" id="3.90.79.10">
    <property type="entry name" value="Nucleoside Triphosphate Pyrophosphohydrolase"/>
    <property type="match status" value="1"/>
</dbReference>
<gene>
    <name evidence="1" type="ORF">Fuma_06386</name>
</gene>
<proteinExistence type="predicted"/>
<dbReference type="AlphaFoldDB" id="A0A1P8WRN2"/>
<sequence>MTDPGTGNAVEAPVEHVLVIPTAVFHELGHFQGFCGDSQRYLDVVLDPIHASYRPRNEMEQDPSFKQLIPYCVFEHDGQLFSYRRGTDQGEARLHAKRSVGVGGHVSTLDLDREGSPYSEGMKREIEEEVNLASGWTERCVGLINDDESDVGKVHLGIVHIFSLDSAQVTPREKSMLDAGFAPPEELLRELDEFETWSQICLKALFQT</sequence>
<evidence type="ECO:0000313" key="1">
    <source>
        <dbReference type="EMBL" id="APZ96713.1"/>
    </source>
</evidence>
<name>A0A1P8WRN2_9PLAN</name>
<dbReference type="Proteomes" id="UP000187735">
    <property type="component" value="Chromosome"/>
</dbReference>
<keyword evidence="2" id="KW-1185">Reference proteome</keyword>
<dbReference type="OrthoDB" id="6398375at2"/>
<dbReference type="EMBL" id="CP017641">
    <property type="protein sequence ID" value="APZ96713.1"/>
    <property type="molecule type" value="Genomic_DNA"/>
</dbReference>
<dbReference type="KEGG" id="fmr:Fuma_06386"/>
<dbReference type="InterPro" id="IPR015797">
    <property type="entry name" value="NUDIX_hydrolase-like_dom_sf"/>
</dbReference>
<evidence type="ECO:0000313" key="2">
    <source>
        <dbReference type="Proteomes" id="UP000187735"/>
    </source>
</evidence>
<accession>A0A1P8WRN2</accession>
<dbReference type="STRING" id="1891926.Fuma_06386"/>
<reference evidence="1 2" key="1">
    <citation type="journal article" date="2016" name="Front. Microbiol.">
        <title>Fuerstia marisgermanicae gen. nov., sp. nov., an Unusual Member of the Phylum Planctomycetes from the German Wadden Sea.</title>
        <authorList>
            <person name="Kohn T."/>
            <person name="Heuer A."/>
            <person name="Jogler M."/>
            <person name="Vollmers J."/>
            <person name="Boedeker C."/>
            <person name="Bunk B."/>
            <person name="Rast P."/>
            <person name="Borchert D."/>
            <person name="Glockner I."/>
            <person name="Freese H.M."/>
            <person name="Klenk H.P."/>
            <person name="Overmann J."/>
            <person name="Kaster A.K."/>
            <person name="Rohde M."/>
            <person name="Wiegand S."/>
            <person name="Jogler C."/>
        </authorList>
    </citation>
    <scope>NUCLEOTIDE SEQUENCE [LARGE SCALE GENOMIC DNA]</scope>
    <source>
        <strain evidence="1 2">NH11</strain>
    </source>
</reference>
<organism evidence="1 2">
    <name type="scientific">Fuerstiella marisgermanici</name>
    <dbReference type="NCBI Taxonomy" id="1891926"/>
    <lineage>
        <taxon>Bacteria</taxon>
        <taxon>Pseudomonadati</taxon>
        <taxon>Planctomycetota</taxon>
        <taxon>Planctomycetia</taxon>
        <taxon>Planctomycetales</taxon>
        <taxon>Planctomycetaceae</taxon>
        <taxon>Fuerstiella</taxon>
    </lineage>
</organism>
<protein>
    <submittedName>
        <fullName evidence="1">Putative phosphoesterase (MutT family)</fullName>
    </submittedName>
</protein>
<dbReference type="RefSeq" id="WP_077027691.1">
    <property type="nucleotide sequence ID" value="NZ_CP017641.1"/>
</dbReference>